<dbReference type="PANTHER" id="PTHR27005:SF296">
    <property type="entry name" value="CALCIUM BINDING EGF DOMAIN CONTAINING PROTEIN, EXPRESSED"/>
    <property type="match status" value="1"/>
</dbReference>
<dbReference type="AlphaFoldDB" id="A0A2K2DSB8"/>
<gene>
    <name evidence="17" type="primary">LOC100841907</name>
    <name evidence="16" type="ORF">BRADI_1g58757v3</name>
</gene>
<dbReference type="Proteomes" id="UP000008810">
    <property type="component" value="Chromosome 1"/>
</dbReference>
<keyword evidence="10 14" id="KW-0472">Membrane</keyword>
<keyword evidence="18" id="KW-1185">Reference proteome</keyword>
<dbReference type="InterPro" id="IPR045274">
    <property type="entry name" value="WAK-like"/>
</dbReference>
<dbReference type="CDD" id="cd00054">
    <property type="entry name" value="EGF_CA"/>
    <property type="match status" value="1"/>
</dbReference>
<dbReference type="FunFam" id="2.10.25.10:FF:000891">
    <property type="entry name" value="Calcium binding EGF domain containing protein, expressed"/>
    <property type="match status" value="1"/>
</dbReference>
<evidence type="ECO:0000256" key="12">
    <source>
        <dbReference type="ARBA" id="ARBA00023180"/>
    </source>
</evidence>
<evidence type="ECO:0000256" key="8">
    <source>
        <dbReference type="ARBA" id="ARBA00022840"/>
    </source>
</evidence>
<dbReference type="ExpressionAtlas" id="A0A2K2DSB8">
    <property type="expression patterns" value="differential"/>
</dbReference>
<evidence type="ECO:0000256" key="14">
    <source>
        <dbReference type="SAM" id="Phobius"/>
    </source>
</evidence>
<keyword evidence="2" id="KW-0723">Serine/threonine-protein kinase</keyword>
<keyword evidence="9 14" id="KW-1133">Transmembrane helix</keyword>
<dbReference type="InterPro" id="IPR025287">
    <property type="entry name" value="WAK_GUB"/>
</dbReference>
<dbReference type="InterPro" id="IPR018097">
    <property type="entry name" value="EGF_Ca-bd_CS"/>
</dbReference>
<dbReference type="Gene3D" id="2.10.25.10">
    <property type="entry name" value="Laminin"/>
    <property type="match status" value="1"/>
</dbReference>
<dbReference type="InterPro" id="IPR011009">
    <property type="entry name" value="Kinase-like_dom_sf"/>
</dbReference>
<evidence type="ECO:0000313" key="17">
    <source>
        <dbReference type="EnsemblPlants" id="PNT77173"/>
    </source>
</evidence>
<dbReference type="GO" id="GO:0005524">
    <property type="term" value="F:ATP binding"/>
    <property type="evidence" value="ECO:0007669"/>
    <property type="project" value="UniProtKB-UniRule"/>
</dbReference>
<dbReference type="Gene3D" id="3.30.200.20">
    <property type="entry name" value="Phosphorylase Kinase, domain 1"/>
    <property type="match status" value="1"/>
</dbReference>
<evidence type="ECO:0000259" key="15">
    <source>
        <dbReference type="PROSITE" id="PS50011"/>
    </source>
</evidence>
<dbReference type="GO" id="GO:0005509">
    <property type="term" value="F:calcium ion binding"/>
    <property type="evidence" value="ECO:0007669"/>
    <property type="project" value="InterPro"/>
</dbReference>
<keyword evidence="8 13" id="KW-0067">ATP-binding</keyword>
<organism evidence="16">
    <name type="scientific">Brachypodium distachyon</name>
    <name type="common">Purple false brome</name>
    <name type="synonym">Trachynia distachya</name>
    <dbReference type="NCBI Taxonomy" id="15368"/>
    <lineage>
        <taxon>Eukaryota</taxon>
        <taxon>Viridiplantae</taxon>
        <taxon>Streptophyta</taxon>
        <taxon>Embryophyta</taxon>
        <taxon>Tracheophyta</taxon>
        <taxon>Spermatophyta</taxon>
        <taxon>Magnoliopsida</taxon>
        <taxon>Liliopsida</taxon>
        <taxon>Poales</taxon>
        <taxon>Poaceae</taxon>
        <taxon>BOP clade</taxon>
        <taxon>Pooideae</taxon>
        <taxon>Stipodae</taxon>
        <taxon>Brachypodieae</taxon>
        <taxon>Brachypodium</taxon>
    </lineage>
</organism>
<evidence type="ECO:0000256" key="10">
    <source>
        <dbReference type="ARBA" id="ARBA00023136"/>
    </source>
</evidence>
<dbReference type="InterPro" id="IPR000742">
    <property type="entry name" value="EGF"/>
</dbReference>
<reference evidence="16" key="2">
    <citation type="submission" date="2017-06" db="EMBL/GenBank/DDBJ databases">
        <title>WGS assembly of Brachypodium distachyon.</title>
        <authorList>
            <consortium name="The International Brachypodium Initiative"/>
            <person name="Lucas S."/>
            <person name="Harmon-Smith M."/>
            <person name="Lail K."/>
            <person name="Tice H."/>
            <person name="Grimwood J."/>
            <person name="Bruce D."/>
            <person name="Barry K."/>
            <person name="Shu S."/>
            <person name="Lindquist E."/>
            <person name="Wang M."/>
            <person name="Pitluck S."/>
            <person name="Vogel J.P."/>
            <person name="Garvin D.F."/>
            <person name="Mockler T.C."/>
            <person name="Schmutz J."/>
            <person name="Rokhsar D."/>
            <person name="Bevan M.W."/>
        </authorList>
    </citation>
    <scope>NUCLEOTIDE SEQUENCE</scope>
    <source>
        <strain evidence="16">Bd21</strain>
    </source>
</reference>
<dbReference type="PROSITE" id="PS01187">
    <property type="entry name" value="EGF_CA"/>
    <property type="match status" value="1"/>
</dbReference>
<evidence type="ECO:0000256" key="4">
    <source>
        <dbReference type="ARBA" id="ARBA00022692"/>
    </source>
</evidence>
<dbReference type="Pfam" id="PF13947">
    <property type="entry name" value="GUB_WAK_bind"/>
    <property type="match status" value="1"/>
</dbReference>
<reference evidence="16 17" key="1">
    <citation type="journal article" date="2010" name="Nature">
        <title>Genome sequencing and analysis of the model grass Brachypodium distachyon.</title>
        <authorList>
            <consortium name="International Brachypodium Initiative"/>
        </authorList>
    </citation>
    <scope>NUCLEOTIDE SEQUENCE [LARGE SCALE GENOMIC DNA]</scope>
    <source>
        <strain evidence="16 17">Bd21</strain>
    </source>
</reference>
<comment type="subcellular location">
    <subcellularLocation>
        <location evidence="1">Membrane</location>
        <topology evidence="1">Single-pass type I membrane protein</topology>
    </subcellularLocation>
</comment>
<keyword evidence="3" id="KW-0808">Transferase</keyword>
<dbReference type="Gramene" id="PNT77173">
    <property type="protein sequence ID" value="PNT77173"/>
    <property type="gene ID" value="BRADI_1g58757v3"/>
</dbReference>
<evidence type="ECO:0000313" key="16">
    <source>
        <dbReference type="EMBL" id="PNT77173.1"/>
    </source>
</evidence>
<dbReference type="FunFam" id="1.10.510.10:FF:000084">
    <property type="entry name" value="Wall-associated receptor kinase 2"/>
    <property type="match status" value="1"/>
</dbReference>
<dbReference type="InterPro" id="IPR008271">
    <property type="entry name" value="Ser/Thr_kinase_AS"/>
</dbReference>
<feature type="binding site" evidence="13">
    <location>
        <position position="428"/>
    </location>
    <ligand>
        <name>ATP</name>
        <dbReference type="ChEBI" id="CHEBI:30616"/>
    </ligand>
</feature>
<accession>A0A2K2DSB8</accession>
<evidence type="ECO:0000256" key="11">
    <source>
        <dbReference type="ARBA" id="ARBA00023157"/>
    </source>
</evidence>
<dbReference type="GO" id="GO:0030247">
    <property type="term" value="F:polysaccharide binding"/>
    <property type="evidence" value="ECO:0007669"/>
    <property type="project" value="InterPro"/>
</dbReference>
<sequence length="737" mass="81816">MCTWDLKTLVLTVRCFARTSRIKAQSNLSILWDEININFGTVVVWSIPDHVRCSSAMEDSKYACISNHSQCMVPAYVPGYVCRCSIGYEGNPYLLDGCSPDNVYSPRPRKLNCSERCGSINVLFPFGLEEACSARKSFQLNCSDSSTPPILSLNALIDVTYINVSEGLLGIKYKSDVGNMLLHPLMQPSESQEPELYVDPLESASVRWAVANLTCQDARNNISGYACVSTYSSCLGVISSIEGYVGYRCVCLPGFEGNPYITDGCTDIDDCARTPGLCKGICQNTIGNYSCTKCPDHTEYDITKMQCMPKAKQNLFLGIIIGLSTGFGLLLLSLSAVLLVRRWKRDAEKKLRRKYFRMNQGLLLEQLISSDENASEKTKIFSLEELSKATNNFDTARILGHGGHGTVYKGILSNQHVVAIKKSKFVRKGEISDFVNEVAILSQINHRNIVKLFGCCLETEVPLLVYDFISNGSLFDVLHPADSSNIVFSLSWDDGLRIASEAAGALYYLHSAASVSIFHRDVKSSNILLDANYAAKISDFGASRSVPIDQSHLVTNVQGTFGYLDPEYYQTGQLNEKSDVYSFGVVLLELFIRKQPVFSIGSGMEMKENLCNYFLSEIKSREPKEIVAPQVLEEATDQEINRFASLAEMCLRIRGEERPTMKQVETILQQLRADSINSSLSQVIPASGEEILQGHHQPMVVNMDERPCNTNIIASQRSQNSCYSLEQEFLSSASLPR</sequence>
<dbReference type="Pfam" id="PF00069">
    <property type="entry name" value="Pkinase"/>
    <property type="match status" value="1"/>
</dbReference>
<keyword evidence="4 14" id="KW-0812">Transmembrane</keyword>
<feature type="domain" description="Protein kinase" evidence="15">
    <location>
        <begin position="393"/>
        <end position="668"/>
    </location>
</feature>
<keyword evidence="7" id="KW-0418">Kinase</keyword>
<dbReference type="EnsemblPlants" id="PNT77173">
    <property type="protein sequence ID" value="PNT77173"/>
    <property type="gene ID" value="BRADI_1g58757v3"/>
</dbReference>
<evidence type="ECO:0000313" key="18">
    <source>
        <dbReference type="Proteomes" id="UP000008810"/>
    </source>
</evidence>
<dbReference type="Gene3D" id="1.10.510.10">
    <property type="entry name" value="Transferase(Phosphotransferase) domain 1"/>
    <property type="match status" value="1"/>
</dbReference>
<evidence type="ECO:0000256" key="9">
    <source>
        <dbReference type="ARBA" id="ARBA00022989"/>
    </source>
</evidence>
<dbReference type="GO" id="GO:0004674">
    <property type="term" value="F:protein serine/threonine kinase activity"/>
    <property type="evidence" value="ECO:0007669"/>
    <property type="project" value="UniProtKB-KW"/>
</dbReference>
<dbReference type="PANTHER" id="PTHR27005">
    <property type="entry name" value="WALL-ASSOCIATED RECEPTOR KINASE-LIKE 21"/>
    <property type="match status" value="1"/>
</dbReference>
<dbReference type="InterPro" id="IPR000719">
    <property type="entry name" value="Prot_kinase_dom"/>
</dbReference>
<dbReference type="EMBL" id="CM000880">
    <property type="protein sequence ID" value="PNT77173.1"/>
    <property type="molecule type" value="Genomic_DNA"/>
</dbReference>
<keyword evidence="11" id="KW-1015">Disulfide bond</keyword>
<dbReference type="PROSITE" id="PS50011">
    <property type="entry name" value="PROTEIN_KINASE_DOM"/>
    <property type="match status" value="1"/>
</dbReference>
<evidence type="ECO:0000256" key="2">
    <source>
        <dbReference type="ARBA" id="ARBA00022527"/>
    </source>
</evidence>
<evidence type="ECO:0000256" key="7">
    <source>
        <dbReference type="ARBA" id="ARBA00022777"/>
    </source>
</evidence>
<evidence type="ECO:0000256" key="13">
    <source>
        <dbReference type="PROSITE-ProRule" id="PRU10141"/>
    </source>
</evidence>
<protein>
    <recommendedName>
        <fullName evidence="15">Protein kinase domain-containing protein</fullName>
    </recommendedName>
</protein>
<dbReference type="GO" id="GO:0016020">
    <property type="term" value="C:membrane"/>
    <property type="evidence" value="ECO:0007669"/>
    <property type="project" value="UniProtKB-SubCell"/>
</dbReference>
<evidence type="ECO:0000256" key="1">
    <source>
        <dbReference type="ARBA" id="ARBA00004479"/>
    </source>
</evidence>
<dbReference type="SUPFAM" id="SSF57196">
    <property type="entry name" value="EGF/Laminin"/>
    <property type="match status" value="1"/>
</dbReference>
<feature type="transmembrane region" description="Helical" evidence="14">
    <location>
        <begin position="315"/>
        <end position="340"/>
    </location>
</feature>
<evidence type="ECO:0000256" key="5">
    <source>
        <dbReference type="ARBA" id="ARBA00022729"/>
    </source>
</evidence>
<dbReference type="SMART" id="SM00181">
    <property type="entry name" value="EGF"/>
    <property type="match status" value="3"/>
</dbReference>
<dbReference type="PROSITE" id="PS00108">
    <property type="entry name" value="PROTEIN_KINASE_ST"/>
    <property type="match status" value="1"/>
</dbReference>
<dbReference type="InterPro" id="IPR017441">
    <property type="entry name" value="Protein_kinase_ATP_BS"/>
</dbReference>
<evidence type="ECO:0000256" key="6">
    <source>
        <dbReference type="ARBA" id="ARBA00022741"/>
    </source>
</evidence>
<keyword evidence="12" id="KW-0325">Glycoprotein</keyword>
<proteinExistence type="predicted"/>
<dbReference type="OrthoDB" id="10022113at2759"/>
<name>A0A2K2DSB8_BRADI</name>
<dbReference type="InterPro" id="IPR001881">
    <property type="entry name" value="EGF-like_Ca-bd_dom"/>
</dbReference>
<dbReference type="SMART" id="SM00179">
    <property type="entry name" value="EGF_CA"/>
    <property type="match status" value="1"/>
</dbReference>
<dbReference type="SUPFAM" id="SSF56112">
    <property type="entry name" value="Protein kinase-like (PK-like)"/>
    <property type="match status" value="1"/>
</dbReference>
<dbReference type="GO" id="GO:0007166">
    <property type="term" value="P:cell surface receptor signaling pathway"/>
    <property type="evidence" value="ECO:0007669"/>
    <property type="project" value="InterPro"/>
</dbReference>
<reference evidence="17" key="3">
    <citation type="submission" date="2018-08" db="UniProtKB">
        <authorList>
            <consortium name="EnsemblPlants"/>
        </authorList>
    </citation>
    <scope>IDENTIFICATION</scope>
    <source>
        <strain evidence="17">cv. Bd21</strain>
    </source>
</reference>
<dbReference type="PROSITE" id="PS00107">
    <property type="entry name" value="PROTEIN_KINASE_ATP"/>
    <property type="match status" value="1"/>
</dbReference>
<dbReference type="FunFam" id="3.30.200.20:FF:000043">
    <property type="entry name" value="Wall-associated receptor kinase 2"/>
    <property type="match status" value="1"/>
</dbReference>
<keyword evidence="6 13" id="KW-0547">Nucleotide-binding</keyword>
<evidence type="ECO:0000256" key="3">
    <source>
        <dbReference type="ARBA" id="ARBA00022679"/>
    </source>
</evidence>
<keyword evidence="5" id="KW-0732">Signal</keyword>
<dbReference type="SMART" id="SM00220">
    <property type="entry name" value="S_TKc"/>
    <property type="match status" value="1"/>
</dbReference>